<protein>
    <submittedName>
        <fullName evidence="1">TolC family protein</fullName>
    </submittedName>
</protein>
<sequence>MKYRYNMIQLLVMIVMAVFLFTCNASARSISLTIEDLFQQVEVDNTEIRIACNEREVAFMRERAEKDCWLPDIGLMLEEDYLGNAYVLDRDLGGGSRSPMTHWGNSLSISVYQPIYTGGELTARVARADAQYRIADNNVELIKIRMKMTVVKLYLELAKNLNLLGVYDENIRITCGLIDEMKARASQGLVLANDVTRYELNLSNLKYDRLAVVNSISNLNYSLVSYLQMNDTDTIVPAIDFDRINFSAMPLPEWRKLSRAESPVLKYYEFQWNLLKSSVKLFKSDRLPKIGIGAAASLSAPITTHTPVLDKNLGKWYVGLKISFTPSAFYKSTHKIQAATLERDHLIDSYKGSEEEIDRNLDRAYRNYIEAIEHVWTQRKNVDLASENYRIVERRYGSDLSLLTDMLDASASKLDAEMRLVNARVDVLYYYFQLKYISGVI</sequence>
<organism evidence="1 2">
    <name type="scientific">Lepagella muris</name>
    <dbReference type="NCBI Taxonomy" id="3032870"/>
    <lineage>
        <taxon>Bacteria</taxon>
        <taxon>Pseudomonadati</taxon>
        <taxon>Bacteroidota</taxon>
        <taxon>Bacteroidia</taxon>
        <taxon>Bacteroidales</taxon>
        <taxon>Muribaculaceae</taxon>
        <taxon>Lepagella</taxon>
    </lineage>
</organism>
<comment type="caution">
    <text evidence="1">The sequence shown here is derived from an EMBL/GenBank/DDBJ whole genome shotgun (WGS) entry which is preliminary data.</text>
</comment>
<dbReference type="EMBL" id="SRYB01000011">
    <property type="protein sequence ID" value="TGY78770.1"/>
    <property type="molecule type" value="Genomic_DNA"/>
</dbReference>
<reference evidence="1" key="1">
    <citation type="submission" date="2019-04" db="EMBL/GenBank/DDBJ databases">
        <title>Microbes associate with the intestines of laboratory mice.</title>
        <authorList>
            <person name="Navarre W."/>
            <person name="Wong E."/>
            <person name="Huang K."/>
            <person name="Tropini C."/>
            <person name="Ng K."/>
            <person name="Yu B."/>
        </authorList>
    </citation>
    <scope>NUCLEOTIDE SEQUENCE</scope>
    <source>
        <strain evidence="1">NM04_E33</strain>
    </source>
</reference>
<accession>A0AC61RGP9</accession>
<dbReference type="Proteomes" id="UP000306319">
    <property type="component" value="Unassembled WGS sequence"/>
</dbReference>
<evidence type="ECO:0000313" key="1">
    <source>
        <dbReference type="EMBL" id="TGY78770.1"/>
    </source>
</evidence>
<evidence type="ECO:0000313" key="2">
    <source>
        <dbReference type="Proteomes" id="UP000306319"/>
    </source>
</evidence>
<gene>
    <name evidence="1" type="ORF">E5331_09365</name>
</gene>
<name>A0AC61RGP9_9BACT</name>
<keyword evidence="2" id="KW-1185">Reference proteome</keyword>
<proteinExistence type="predicted"/>